<gene>
    <name evidence="3" type="ordered locus">RSal33209_2771</name>
</gene>
<accession>A9WTH5</accession>
<dbReference type="eggNOG" id="COG1082">
    <property type="taxonomic scope" value="Bacteria"/>
</dbReference>
<dbReference type="InterPro" id="IPR050312">
    <property type="entry name" value="IolE/XylAMocC-like"/>
</dbReference>
<dbReference type="EMBL" id="CP000910">
    <property type="protein sequence ID" value="ABY24496.1"/>
    <property type="molecule type" value="Genomic_DNA"/>
</dbReference>
<dbReference type="InterPro" id="IPR013022">
    <property type="entry name" value="Xyl_isomerase-like_TIM-brl"/>
</dbReference>
<dbReference type="Pfam" id="PF01261">
    <property type="entry name" value="AP_endonuc_2"/>
    <property type="match status" value="1"/>
</dbReference>
<reference evidence="4" key="1">
    <citation type="journal article" date="2008" name="J. Bacteriol.">
        <title>Genome sequence of the fish pathogen Renibacterium salmoninarum suggests reductive evolution away from an environmental Arthrobacter ancestor.</title>
        <authorList>
            <person name="Wiens G.D."/>
            <person name="Rockey D.D."/>
            <person name="Wu Z."/>
            <person name="Chang J."/>
            <person name="Levy R."/>
            <person name="Crane S."/>
            <person name="Chen D.S."/>
            <person name="Capri G.R."/>
            <person name="Burnett J.R."/>
            <person name="Sudheesh P.S."/>
            <person name="Schipma M.J."/>
            <person name="Burd H."/>
            <person name="Bhattacharyya A."/>
            <person name="Rhodes L.D."/>
            <person name="Kaul R."/>
            <person name="Strom M.S."/>
        </authorList>
    </citation>
    <scope>NUCLEOTIDE SEQUENCE [LARGE SCALE GENOMIC DNA]</scope>
    <source>
        <strain evidence="4">ATCC 33209 / DSM 20767 / JCM 11484 / NBRC 15589 / NCIMB 2235</strain>
    </source>
</reference>
<keyword evidence="1" id="KW-0119">Carbohydrate metabolism</keyword>
<keyword evidence="4" id="KW-1185">Reference proteome</keyword>
<organism evidence="3 4">
    <name type="scientific">Renibacterium salmoninarum (strain ATCC 33209 / DSM 20767 / JCM 11484 / NBRC 15589 / NCIMB 2235)</name>
    <dbReference type="NCBI Taxonomy" id="288705"/>
    <lineage>
        <taxon>Bacteria</taxon>
        <taxon>Bacillati</taxon>
        <taxon>Actinomycetota</taxon>
        <taxon>Actinomycetes</taxon>
        <taxon>Micrococcales</taxon>
        <taxon>Micrococcaceae</taxon>
        <taxon>Renibacterium</taxon>
    </lineage>
</organism>
<dbReference type="AlphaFoldDB" id="A9WTH5"/>
<evidence type="ECO:0000259" key="2">
    <source>
        <dbReference type="Pfam" id="PF01261"/>
    </source>
</evidence>
<dbReference type="InterPro" id="IPR036237">
    <property type="entry name" value="Xyl_isomerase-like_sf"/>
</dbReference>
<dbReference type="KEGG" id="rsa:RSal33209_2771"/>
<dbReference type="PANTHER" id="PTHR12110:SF53">
    <property type="entry name" value="BLR5974 PROTEIN"/>
    <property type="match status" value="1"/>
</dbReference>
<evidence type="ECO:0000313" key="3">
    <source>
        <dbReference type="EMBL" id="ABY24496.1"/>
    </source>
</evidence>
<evidence type="ECO:0000313" key="4">
    <source>
        <dbReference type="Proteomes" id="UP000002007"/>
    </source>
</evidence>
<dbReference type="Gene3D" id="3.20.20.150">
    <property type="entry name" value="Divalent-metal-dependent TIM barrel enzymes"/>
    <property type="match status" value="1"/>
</dbReference>
<feature type="domain" description="Xylose isomerase-like TIM barrel" evidence="2">
    <location>
        <begin position="5"/>
        <end position="184"/>
    </location>
</feature>
<dbReference type="RefSeq" id="WP_012246151.1">
    <property type="nucleotide sequence ID" value="NC_010168.1"/>
</dbReference>
<dbReference type="SUPFAM" id="SSF51658">
    <property type="entry name" value="Xylose isomerase-like"/>
    <property type="match status" value="1"/>
</dbReference>
<dbReference type="HOGENOM" id="CLU_050006_6_1_11"/>
<dbReference type="STRING" id="288705.RSal33209_2771"/>
<sequence>MQRVCGQVDIAAALGTKFFRHDVVEWAWRESSQAELESVLTAIVPACQQIADYAAGLGITTSVENHGFFINHSERIARLLYLVDRENFKTTLDVENFLCVDDSPYAAVAKLAPQASVVHLKDFFIRENFPGEGWLETIAGNFIQGSVLGFGDLDLSRILWTVQEAGFSGALSIEYEGAQDCLSACEQALTNARRLLAEVSDSEVSA</sequence>
<dbReference type="PANTHER" id="PTHR12110">
    <property type="entry name" value="HYDROXYPYRUVATE ISOMERASE"/>
    <property type="match status" value="1"/>
</dbReference>
<protein>
    <submittedName>
        <fullName evidence="3">IolE protein-like protein</fullName>
    </submittedName>
</protein>
<dbReference type="Proteomes" id="UP000002007">
    <property type="component" value="Chromosome"/>
</dbReference>
<proteinExistence type="predicted"/>
<name>A9WTH5_RENSM</name>
<evidence type="ECO:0000256" key="1">
    <source>
        <dbReference type="ARBA" id="ARBA00023277"/>
    </source>
</evidence>